<organism evidence="1 2">
    <name type="scientific">Silurus asotus</name>
    <name type="common">Amur catfish</name>
    <name type="synonym">Parasilurus asotus</name>
    <dbReference type="NCBI Taxonomy" id="30991"/>
    <lineage>
        <taxon>Eukaryota</taxon>
        <taxon>Metazoa</taxon>
        <taxon>Chordata</taxon>
        <taxon>Craniata</taxon>
        <taxon>Vertebrata</taxon>
        <taxon>Euteleostomi</taxon>
        <taxon>Actinopterygii</taxon>
        <taxon>Neopterygii</taxon>
        <taxon>Teleostei</taxon>
        <taxon>Ostariophysi</taxon>
        <taxon>Siluriformes</taxon>
        <taxon>Siluridae</taxon>
        <taxon>Silurus</taxon>
    </lineage>
</organism>
<sequence length="925" mass="107535">MRSRLLAELPFPGVSARLVSVPFPVLSSISERKIASGQTSATSRDLSDIQNLCKTQDRDQLSTLDVVWANKYENEIISPKNAENMEFEFYKGAPPKWLNFYWAEHKNSPFVRRDLYDELQEKIQKLREQRRSIAKINLLHDPGSGGSTLAMQLLWDQRKKLRCAKLLDSTMDTRVIAKQVLLLFRAGGLKKQNTVLLLLDGNYTNEEDLFQVKLEEKLCDEIKANNITAAIPVVIILNCLHHTDLTEEAQYVKLSSKLSEAEKERYTTKQSSIIQNYGDRHTKLYAFNIMQRNYDSSYVTEVCRNLQPFQKKNRPRTQQLLAFLALVNSYVPGSDLPQDLCQMFLRRERNNLDNFSFEEQMHLYTDFLVLFSTNEGNDNIETMHVRMVHPMIAQECLRLLTDAGVTRSDTTLKLMVELGRHYMPPILVRTIKGLLTKRVGHERPTKFSRLILDIKAEEQESMCFAVLKMASKTFTTDPFFPQALARFCYIEINNYAKAKHWAEMAVMRDERNSFIRDTLGQVHKNHLRNVVCKGERDEAYARKILHNGKIATEVFQVEENVAKEEGAPEMQENGITTISTIFNNRGIFGYMQVANILFDHITPLHSEWSMVLSEESAPHNFLNSYGKGKCQKYKDFITGLRKNVEQKFEFFEWYLLYSKPSIYKHEPEYFEREVDRCYKQFVKQSQQKKSALQFLKEKKASTFAGLLKQAQNTELELLTKKWEEMYLHSQSDHQNILNYIIANVMLSQWNEASTALRPLEELQAMLQKHWTEQKDKRSPEFYLLVLLLFWPDSQHNRSNSLDISECIRYMHASFEMTYKRYLRSRYLLPLFFLSASQGPQRFIHKSCLDPTSVDNLIKGRREVEIAQLRRVRGEVRNNKIFAVDGSKEIEISADHPASVHGSGKVSFFLSLKISGPVAYDIKYEK</sequence>
<evidence type="ECO:0000313" key="2">
    <source>
        <dbReference type="Proteomes" id="UP001205998"/>
    </source>
</evidence>
<gene>
    <name evidence="1" type="ORF">C0J50_18180</name>
</gene>
<protein>
    <submittedName>
        <fullName evidence="1">Sterile alpha motif domain-containing protein 9</fullName>
    </submittedName>
</protein>
<dbReference type="AlphaFoldDB" id="A0AAD5ATP1"/>
<comment type="caution">
    <text evidence="1">The sequence shown here is derived from an EMBL/GenBank/DDBJ whole genome shotgun (WGS) entry which is preliminary data.</text>
</comment>
<dbReference type="EMBL" id="MU551618">
    <property type="protein sequence ID" value="KAI5622251.1"/>
    <property type="molecule type" value="Genomic_DNA"/>
</dbReference>
<name>A0AAD5ATP1_SILAS</name>
<keyword evidence="2" id="KW-1185">Reference proteome</keyword>
<dbReference type="Proteomes" id="UP001205998">
    <property type="component" value="Unassembled WGS sequence"/>
</dbReference>
<evidence type="ECO:0000313" key="1">
    <source>
        <dbReference type="EMBL" id="KAI5622251.1"/>
    </source>
</evidence>
<dbReference type="GO" id="GO:0005737">
    <property type="term" value="C:cytoplasm"/>
    <property type="evidence" value="ECO:0007669"/>
    <property type="project" value="TreeGrafter"/>
</dbReference>
<dbReference type="PANTHER" id="PTHR16155:SF18">
    <property type="entry name" value="STERILE ALPHA MOTIF DOMAIN-CONTAINING PROTEIN 9-LIKE"/>
    <property type="match status" value="1"/>
</dbReference>
<proteinExistence type="predicted"/>
<accession>A0AAD5ATP1</accession>
<dbReference type="PANTHER" id="PTHR16155">
    <property type="entry name" value="DED DOMAIN-CONTAINING PROTEIN"/>
    <property type="match status" value="1"/>
</dbReference>
<reference evidence="1" key="1">
    <citation type="submission" date="2018-07" db="EMBL/GenBank/DDBJ databases">
        <title>Comparative genomics of catfishes provides insights into carnivory and benthic adaptation.</title>
        <authorList>
            <person name="Zhang Y."/>
            <person name="Wang D."/>
            <person name="Peng Z."/>
            <person name="Zheng S."/>
            <person name="Shao F."/>
            <person name="Tao W."/>
        </authorList>
    </citation>
    <scope>NUCLEOTIDE SEQUENCE</scope>
    <source>
        <strain evidence="1">Chongqing</strain>
    </source>
</reference>